<keyword evidence="2" id="KW-1185">Reference proteome</keyword>
<dbReference type="AlphaFoldDB" id="A0A4R2JNJ2"/>
<protein>
    <submittedName>
        <fullName evidence="1">Uncharacterized protein DUF664</fullName>
    </submittedName>
</protein>
<dbReference type="Proteomes" id="UP000295680">
    <property type="component" value="Unassembled WGS sequence"/>
</dbReference>
<gene>
    <name evidence="1" type="ORF">EV192_105324</name>
</gene>
<dbReference type="InterPro" id="IPR034660">
    <property type="entry name" value="DinB/YfiT-like"/>
</dbReference>
<comment type="caution">
    <text evidence="1">The sequence shown here is derived from an EMBL/GenBank/DDBJ whole genome shotgun (WGS) entry which is preliminary data.</text>
</comment>
<organism evidence="1 2">
    <name type="scientific">Actinocrispum wychmicini</name>
    <dbReference type="NCBI Taxonomy" id="1213861"/>
    <lineage>
        <taxon>Bacteria</taxon>
        <taxon>Bacillati</taxon>
        <taxon>Actinomycetota</taxon>
        <taxon>Actinomycetes</taxon>
        <taxon>Pseudonocardiales</taxon>
        <taxon>Pseudonocardiaceae</taxon>
        <taxon>Actinocrispum</taxon>
    </lineage>
</organism>
<dbReference type="InterPro" id="IPR007061">
    <property type="entry name" value="MST-like"/>
</dbReference>
<dbReference type="SUPFAM" id="SSF109854">
    <property type="entry name" value="DinB/YfiT-like putative metalloenzymes"/>
    <property type="match status" value="1"/>
</dbReference>
<dbReference type="EMBL" id="SLWS01000005">
    <property type="protein sequence ID" value="TCO58259.1"/>
    <property type="molecule type" value="Genomic_DNA"/>
</dbReference>
<accession>A0A4R2JNJ2</accession>
<name>A0A4R2JNJ2_9PSEU</name>
<evidence type="ECO:0000313" key="1">
    <source>
        <dbReference type="EMBL" id="TCO58259.1"/>
    </source>
</evidence>
<sequence>MSEPELTLHDPADLLAGYLDYYRDGVVRKFSGLSDQDARRSFVPSGWTPLGLLKHLAYMERRWMRWGFAGERVTEPWGDQKLKDGEWYVEPGETVDDVMAFFREQCSRSRAIAASAKLDDHAAVGGRFKSAAETPTLAWVLFHVLQEYARHLGHLDIVRELADGVIGE</sequence>
<dbReference type="Pfam" id="PF04978">
    <property type="entry name" value="MST"/>
    <property type="match status" value="1"/>
</dbReference>
<proteinExistence type="predicted"/>
<reference evidence="1 2" key="1">
    <citation type="submission" date="2019-03" db="EMBL/GenBank/DDBJ databases">
        <title>Genomic Encyclopedia of Type Strains, Phase IV (KMG-IV): sequencing the most valuable type-strain genomes for metagenomic binning, comparative biology and taxonomic classification.</title>
        <authorList>
            <person name="Goeker M."/>
        </authorList>
    </citation>
    <scope>NUCLEOTIDE SEQUENCE [LARGE SCALE GENOMIC DNA]</scope>
    <source>
        <strain evidence="1 2">DSM 45934</strain>
    </source>
</reference>
<dbReference type="Gene3D" id="1.20.120.450">
    <property type="entry name" value="dinb family like domain"/>
    <property type="match status" value="1"/>
</dbReference>
<evidence type="ECO:0000313" key="2">
    <source>
        <dbReference type="Proteomes" id="UP000295680"/>
    </source>
</evidence>